<evidence type="ECO:0000313" key="3">
    <source>
        <dbReference type="Proteomes" id="UP000812277"/>
    </source>
</evidence>
<dbReference type="EMBL" id="JAHZIJ010000032">
    <property type="protein sequence ID" value="MBW7477811.1"/>
    <property type="molecule type" value="Genomic_DNA"/>
</dbReference>
<organism evidence="2 3">
    <name type="scientific">Paenibacillus oenotherae</name>
    <dbReference type="NCBI Taxonomy" id="1435645"/>
    <lineage>
        <taxon>Bacteria</taxon>
        <taxon>Bacillati</taxon>
        <taxon>Bacillota</taxon>
        <taxon>Bacilli</taxon>
        <taxon>Bacillales</taxon>
        <taxon>Paenibacillaceae</taxon>
        <taxon>Paenibacillus</taxon>
    </lineage>
</organism>
<reference evidence="2 3" key="1">
    <citation type="submission" date="2021-07" db="EMBL/GenBank/DDBJ databases">
        <title>Paenibacillus radiodurans sp. nov., isolated from the southeastern edge of Tengger Desert.</title>
        <authorList>
            <person name="Zhang G."/>
        </authorList>
    </citation>
    <scope>NUCLEOTIDE SEQUENCE [LARGE SCALE GENOMIC DNA]</scope>
    <source>
        <strain evidence="2 3">DT7-4</strain>
    </source>
</reference>
<feature type="transmembrane region" description="Helical" evidence="1">
    <location>
        <begin position="32"/>
        <end position="57"/>
    </location>
</feature>
<proteinExistence type="predicted"/>
<feature type="transmembrane region" description="Helical" evidence="1">
    <location>
        <begin position="124"/>
        <end position="147"/>
    </location>
</feature>
<gene>
    <name evidence="2" type="ORF">K0T92_24170</name>
</gene>
<evidence type="ECO:0000256" key="1">
    <source>
        <dbReference type="SAM" id="Phobius"/>
    </source>
</evidence>
<comment type="caution">
    <text evidence="2">The sequence shown here is derived from an EMBL/GenBank/DDBJ whole genome shotgun (WGS) entry which is preliminary data.</text>
</comment>
<keyword evidence="3" id="KW-1185">Reference proteome</keyword>
<evidence type="ECO:0008006" key="4">
    <source>
        <dbReference type="Google" id="ProtNLM"/>
    </source>
</evidence>
<feature type="transmembrane region" description="Helical" evidence="1">
    <location>
        <begin position="85"/>
        <end position="112"/>
    </location>
</feature>
<sequence length="148" mass="15964">MSEHDYNRESYPPAPNFNPVPEMDIVKKQSKLGIASFILGLVSIIGFIVCIVLLSIVSVDYAAELSNNGTFDPETAESMVSNPSFILPILLMFVFIGTSFVGLILGIVGACMKNTRKAFSIIGIVLNALLSLGFILLFFLGLLAQFAA</sequence>
<dbReference type="RefSeq" id="WP_219875192.1">
    <property type="nucleotide sequence ID" value="NZ_JAHZIJ010000032.1"/>
</dbReference>
<dbReference type="Proteomes" id="UP000812277">
    <property type="component" value="Unassembled WGS sequence"/>
</dbReference>
<protein>
    <recommendedName>
        <fullName evidence="4">DUF4064 domain-containing protein</fullName>
    </recommendedName>
</protein>
<evidence type="ECO:0000313" key="2">
    <source>
        <dbReference type="EMBL" id="MBW7477811.1"/>
    </source>
</evidence>
<keyword evidence="1" id="KW-1133">Transmembrane helix</keyword>
<keyword evidence="1" id="KW-0472">Membrane</keyword>
<accession>A0ABS7DD33</accession>
<name>A0ABS7DD33_9BACL</name>
<keyword evidence="1" id="KW-0812">Transmembrane</keyword>